<accession>A0A085LZ74</accession>
<feature type="non-terminal residue" evidence="1">
    <location>
        <position position="1"/>
    </location>
</feature>
<evidence type="ECO:0000313" key="1">
    <source>
        <dbReference type="EMBL" id="KFD50270.1"/>
    </source>
</evidence>
<dbReference type="AlphaFoldDB" id="A0A085LZ74"/>
<keyword evidence="2" id="KW-1185">Reference proteome</keyword>
<reference evidence="1 2" key="1">
    <citation type="journal article" date="2014" name="Nat. Genet.">
        <title>Genome and transcriptome of the porcine whipworm Trichuris suis.</title>
        <authorList>
            <person name="Jex A.R."/>
            <person name="Nejsum P."/>
            <person name="Schwarz E.M."/>
            <person name="Hu L."/>
            <person name="Young N.D."/>
            <person name="Hall R.S."/>
            <person name="Korhonen P.K."/>
            <person name="Liao S."/>
            <person name="Thamsborg S."/>
            <person name="Xia J."/>
            <person name="Xu P."/>
            <person name="Wang S."/>
            <person name="Scheerlinck J.P."/>
            <person name="Hofmann A."/>
            <person name="Sternberg P.W."/>
            <person name="Wang J."/>
            <person name="Gasser R.B."/>
        </authorList>
    </citation>
    <scope>NUCLEOTIDE SEQUENCE [LARGE SCALE GENOMIC DNA]</scope>
    <source>
        <strain evidence="1">DCEP-RM93M</strain>
    </source>
</reference>
<protein>
    <submittedName>
        <fullName evidence="1">Uncharacterized protein</fullName>
    </submittedName>
</protein>
<dbReference type="EMBL" id="KL363256">
    <property type="protein sequence ID" value="KFD50270.1"/>
    <property type="molecule type" value="Genomic_DNA"/>
</dbReference>
<feature type="non-terminal residue" evidence="1">
    <location>
        <position position="70"/>
    </location>
</feature>
<evidence type="ECO:0000313" key="2">
    <source>
        <dbReference type="Proteomes" id="UP000030764"/>
    </source>
</evidence>
<gene>
    <name evidence="1" type="ORF">M513_08898</name>
</gene>
<name>A0A085LZ74_9BILA</name>
<dbReference type="Proteomes" id="UP000030764">
    <property type="component" value="Unassembled WGS sequence"/>
</dbReference>
<sequence length="70" mass="7676">GREPSAGGYLNSLMSDEGTEELCLANTSERESFGRKSFGRQVIWPTVVGPTGRWADSSFGRQVVWPTGRL</sequence>
<proteinExistence type="predicted"/>
<organism evidence="1 2">
    <name type="scientific">Trichuris suis</name>
    <name type="common">pig whipworm</name>
    <dbReference type="NCBI Taxonomy" id="68888"/>
    <lineage>
        <taxon>Eukaryota</taxon>
        <taxon>Metazoa</taxon>
        <taxon>Ecdysozoa</taxon>
        <taxon>Nematoda</taxon>
        <taxon>Enoplea</taxon>
        <taxon>Dorylaimia</taxon>
        <taxon>Trichinellida</taxon>
        <taxon>Trichuridae</taxon>
        <taxon>Trichuris</taxon>
    </lineage>
</organism>